<organism evidence="6 7">
    <name type="scientific">Candidatus Entotheonella gemina</name>
    <dbReference type="NCBI Taxonomy" id="1429439"/>
    <lineage>
        <taxon>Bacteria</taxon>
        <taxon>Pseudomonadati</taxon>
        <taxon>Nitrospinota/Tectimicrobiota group</taxon>
        <taxon>Candidatus Tectimicrobiota</taxon>
        <taxon>Candidatus Entotheonellia</taxon>
        <taxon>Candidatus Entotheonellales</taxon>
        <taxon>Candidatus Entotheonellaceae</taxon>
        <taxon>Candidatus Entotheonella</taxon>
    </lineage>
</organism>
<keyword evidence="3 4" id="KW-0456">Lyase</keyword>
<dbReference type="InterPro" id="IPR004369">
    <property type="entry name" value="Prolyl-tRNA_editing_YbaK/EbsC"/>
</dbReference>
<dbReference type="GO" id="GO:0002161">
    <property type="term" value="F:aminoacyl-tRNA deacylase activity"/>
    <property type="evidence" value="ECO:0007669"/>
    <property type="project" value="InterPro"/>
</dbReference>
<comment type="similarity">
    <text evidence="1 4">Belongs to the prolyl-tRNA editing family. YbaK/EbsC subfamily.</text>
</comment>
<gene>
    <name evidence="6" type="ORF">ETSY2_24855</name>
</gene>
<name>W4M4J5_9BACT</name>
<keyword evidence="7" id="KW-1185">Reference proteome</keyword>
<dbReference type="Pfam" id="PF04073">
    <property type="entry name" value="tRNA_edit"/>
    <property type="match status" value="1"/>
</dbReference>
<keyword evidence="2 4" id="KW-0648">Protein biosynthesis</keyword>
<evidence type="ECO:0000256" key="4">
    <source>
        <dbReference type="PIRNR" id="PIRNR006181"/>
    </source>
</evidence>
<proteinExistence type="inferred from homology"/>
<dbReference type="Proteomes" id="UP000019140">
    <property type="component" value="Unassembled WGS sequence"/>
</dbReference>
<evidence type="ECO:0000313" key="7">
    <source>
        <dbReference type="Proteomes" id="UP000019140"/>
    </source>
</evidence>
<dbReference type="PIRSF" id="PIRSF006181">
    <property type="entry name" value="EbsC_YbaK"/>
    <property type="match status" value="1"/>
</dbReference>
<dbReference type="EMBL" id="AZHX01001041">
    <property type="protein sequence ID" value="ETX05120.1"/>
    <property type="molecule type" value="Genomic_DNA"/>
</dbReference>
<feature type="domain" description="YbaK/aminoacyl-tRNA synthetase-associated" evidence="5">
    <location>
        <begin position="27"/>
        <end position="145"/>
    </location>
</feature>
<dbReference type="InterPro" id="IPR036754">
    <property type="entry name" value="YbaK/aa-tRNA-synt-asso_dom_sf"/>
</dbReference>
<dbReference type="AlphaFoldDB" id="W4M4J5"/>
<dbReference type="SUPFAM" id="SSF55826">
    <property type="entry name" value="YbaK/ProRS associated domain"/>
    <property type="match status" value="1"/>
</dbReference>
<evidence type="ECO:0000256" key="1">
    <source>
        <dbReference type="ARBA" id="ARBA00009798"/>
    </source>
</evidence>
<protein>
    <recommendedName>
        <fullName evidence="4">Cys-tRNA(Pro)/Cys-tRNA(Cys) deacylase</fullName>
        <ecNumber evidence="4">4.2.-.-</ecNumber>
    </recommendedName>
</protein>
<accession>W4M4J5</accession>
<sequence>MAKKLNSMRFLDSEGVSYDVLDFPDTIHSAQDVAEHLGVASSEVYKTLVLITAKNTPILIMVQAGHDLQVKRLAQVIGDKKLRMATHKEAEAVTGLKVGGISALALRHRRFPVYIAHTAANLDRLLVSAGQRGVDLRLRVADLMRVTNATVVDVTIPAEARSGI</sequence>
<evidence type="ECO:0000313" key="6">
    <source>
        <dbReference type="EMBL" id="ETX05120.1"/>
    </source>
</evidence>
<dbReference type="Gene3D" id="3.90.960.10">
    <property type="entry name" value="YbaK/aminoacyl-tRNA synthetase-associated domain"/>
    <property type="match status" value="1"/>
</dbReference>
<dbReference type="InterPro" id="IPR007214">
    <property type="entry name" value="YbaK/aa-tRNA-synth-assoc-dom"/>
</dbReference>
<dbReference type="GO" id="GO:0016829">
    <property type="term" value="F:lyase activity"/>
    <property type="evidence" value="ECO:0007669"/>
    <property type="project" value="UniProtKB-KW"/>
</dbReference>
<comment type="caution">
    <text evidence="6">The sequence shown here is derived from an EMBL/GenBank/DDBJ whole genome shotgun (WGS) entry which is preliminary data.</text>
</comment>
<reference evidence="6 7" key="1">
    <citation type="journal article" date="2014" name="Nature">
        <title>An environmental bacterial taxon with a large and distinct metabolic repertoire.</title>
        <authorList>
            <person name="Wilson M.C."/>
            <person name="Mori T."/>
            <person name="Ruckert C."/>
            <person name="Uria A.R."/>
            <person name="Helf M.J."/>
            <person name="Takada K."/>
            <person name="Gernert C."/>
            <person name="Steffens U.A."/>
            <person name="Heycke N."/>
            <person name="Schmitt S."/>
            <person name="Rinke C."/>
            <person name="Helfrich E.J."/>
            <person name="Brachmann A.O."/>
            <person name="Gurgui C."/>
            <person name="Wakimoto T."/>
            <person name="Kracht M."/>
            <person name="Crusemann M."/>
            <person name="Hentschel U."/>
            <person name="Abe I."/>
            <person name="Matsunaga S."/>
            <person name="Kalinowski J."/>
            <person name="Takeyama H."/>
            <person name="Piel J."/>
        </authorList>
    </citation>
    <scope>NUCLEOTIDE SEQUENCE [LARGE SCALE GENOMIC DNA]</scope>
    <source>
        <strain evidence="7">TSY2</strain>
    </source>
</reference>
<dbReference type="HOGENOM" id="CLU_094875_1_0_7"/>
<dbReference type="PANTHER" id="PTHR30411">
    <property type="entry name" value="CYTOPLASMIC PROTEIN"/>
    <property type="match status" value="1"/>
</dbReference>
<dbReference type="GO" id="GO:0006412">
    <property type="term" value="P:translation"/>
    <property type="evidence" value="ECO:0007669"/>
    <property type="project" value="UniProtKB-KW"/>
</dbReference>
<evidence type="ECO:0000256" key="3">
    <source>
        <dbReference type="ARBA" id="ARBA00023239"/>
    </source>
</evidence>
<evidence type="ECO:0000259" key="5">
    <source>
        <dbReference type="Pfam" id="PF04073"/>
    </source>
</evidence>
<evidence type="ECO:0000256" key="2">
    <source>
        <dbReference type="ARBA" id="ARBA00022917"/>
    </source>
</evidence>
<dbReference type="EC" id="4.2.-.-" evidence="4"/>
<dbReference type="PANTHER" id="PTHR30411:SF0">
    <property type="entry name" value="CYS-TRNA(PRO)_CYS-TRNA(CYS) DEACYLASE YBAK"/>
    <property type="match status" value="1"/>
</dbReference>